<dbReference type="InterPro" id="IPR000477">
    <property type="entry name" value="RT_dom"/>
</dbReference>
<protein>
    <submittedName>
        <fullName evidence="2">Gag-Pol polyprotein</fullName>
    </submittedName>
</protein>
<dbReference type="PANTHER" id="PTHR37984:SF5">
    <property type="entry name" value="PROTEIN NYNRIN-LIKE"/>
    <property type="match status" value="1"/>
</dbReference>
<dbReference type="Proteomes" id="UP000735302">
    <property type="component" value="Unassembled WGS sequence"/>
</dbReference>
<dbReference type="Gene3D" id="3.30.70.270">
    <property type="match status" value="1"/>
</dbReference>
<dbReference type="EMBL" id="BLXT01002238">
    <property type="protein sequence ID" value="GFN92349.1"/>
    <property type="molecule type" value="Genomic_DNA"/>
</dbReference>
<gene>
    <name evidence="2" type="ORF">PoB_001885500</name>
</gene>
<reference evidence="2 3" key="1">
    <citation type="journal article" date="2021" name="Elife">
        <title>Chloroplast acquisition without the gene transfer in kleptoplastic sea slugs, Plakobranchus ocellatus.</title>
        <authorList>
            <person name="Maeda T."/>
            <person name="Takahashi S."/>
            <person name="Yoshida T."/>
            <person name="Shimamura S."/>
            <person name="Takaki Y."/>
            <person name="Nagai Y."/>
            <person name="Toyoda A."/>
            <person name="Suzuki Y."/>
            <person name="Arimoto A."/>
            <person name="Ishii H."/>
            <person name="Satoh N."/>
            <person name="Nishiyama T."/>
            <person name="Hasebe M."/>
            <person name="Maruyama T."/>
            <person name="Minagawa J."/>
            <person name="Obokata J."/>
            <person name="Shigenobu S."/>
        </authorList>
    </citation>
    <scope>NUCLEOTIDE SEQUENCE [LARGE SCALE GENOMIC DNA]</scope>
</reference>
<evidence type="ECO:0000313" key="3">
    <source>
        <dbReference type="Proteomes" id="UP000735302"/>
    </source>
</evidence>
<dbReference type="SUPFAM" id="SSF56672">
    <property type="entry name" value="DNA/RNA polymerases"/>
    <property type="match status" value="1"/>
</dbReference>
<comment type="caution">
    <text evidence="2">The sequence shown here is derived from an EMBL/GenBank/DDBJ whole genome shotgun (WGS) entry which is preliminary data.</text>
</comment>
<dbReference type="InterPro" id="IPR043128">
    <property type="entry name" value="Rev_trsase/Diguanyl_cyclase"/>
</dbReference>
<organism evidence="2 3">
    <name type="scientific">Plakobranchus ocellatus</name>
    <dbReference type="NCBI Taxonomy" id="259542"/>
    <lineage>
        <taxon>Eukaryota</taxon>
        <taxon>Metazoa</taxon>
        <taxon>Spiralia</taxon>
        <taxon>Lophotrochozoa</taxon>
        <taxon>Mollusca</taxon>
        <taxon>Gastropoda</taxon>
        <taxon>Heterobranchia</taxon>
        <taxon>Euthyneura</taxon>
        <taxon>Panpulmonata</taxon>
        <taxon>Sacoglossa</taxon>
        <taxon>Placobranchoidea</taxon>
        <taxon>Plakobranchidae</taxon>
        <taxon>Plakobranchus</taxon>
    </lineage>
</organism>
<keyword evidence="3" id="KW-1185">Reference proteome</keyword>
<name>A0AAV3ZCQ5_9GAST</name>
<proteinExistence type="predicted"/>
<evidence type="ECO:0000259" key="1">
    <source>
        <dbReference type="Pfam" id="PF00078"/>
    </source>
</evidence>
<dbReference type="AlphaFoldDB" id="A0AAV3ZCQ5"/>
<dbReference type="InterPro" id="IPR050951">
    <property type="entry name" value="Retrovirus_Pol_polyprotein"/>
</dbReference>
<dbReference type="Pfam" id="PF00078">
    <property type="entry name" value="RVT_1"/>
    <property type="match status" value="1"/>
</dbReference>
<sequence length="132" mass="14711">MELKDSACVCQRLVSQTLADWPGTITYIDDILIFGSTRAEHDTSLLMPLQRLSDKDFCLQLAKCEFAVPKITFLGHLTSSNGIQPDPKNVQPILDAPTLNTVKQTEFFRYGELTIIHGSSKTWQQQLSPSVG</sequence>
<dbReference type="PANTHER" id="PTHR37984">
    <property type="entry name" value="PROTEIN CBG26694"/>
    <property type="match status" value="1"/>
</dbReference>
<accession>A0AAV3ZCQ5</accession>
<evidence type="ECO:0000313" key="2">
    <source>
        <dbReference type="EMBL" id="GFN92349.1"/>
    </source>
</evidence>
<feature type="domain" description="Reverse transcriptase" evidence="1">
    <location>
        <begin position="6"/>
        <end position="76"/>
    </location>
</feature>
<dbReference type="InterPro" id="IPR043502">
    <property type="entry name" value="DNA/RNA_pol_sf"/>
</dbReference>